<organism evidence="2 3">
    <name type="scientific">Vicia faba</name>
    <name type="common">Broad bean</name>
    <name type="synonym">Faba vulgaris</name>
    <dbReference type="NCBI Taxonomy" id="3906"/>
    <lineage>
        <taxon>Eukaryota</taxon>
        <taxon>Viridiplantae</taxon>
        <taxon>Streptophyta</taxon>
        <taxon>Embryophyta</taxon>
        <taxon>Tracheophyta</taxon>
        <taxon>Spermatophyta</taxon>
        <taxon>Magnoliopsida</taxon>
        <taxon>eudicotyledons</taxon>
        <taxon>Gunneridae</taxon>
        <taxon>Pentapetalae</taxon>
        <taxon>rosids</taxon>
        <taxon>fabids</taxon>
        <taxon>Fabales</taxon>
        <taxon>Fabaceae</taxon>
        <taxon>Papilionoideae</taxon>
        <taxon>50 kb inversion clade</taxon>
        <taxon>NPAAA clade</taxon>
        <taxon>Hologalegina</taxon>
        <taxon>IRL clade</taxon>
        <taxon>Fabeae</taxon>
        <taxon>Vicia</taxon>
    </lineage>
</organism>
<evidence type="ECO:0000313" key="3">
    <source>
        <dbReference type="Proteomes" id="UP001157006"/>
    </source>
</evidence>
<sequence>MALVSDSLILRWITLDNALPRHPRLDIPAPDHKDFGIFPNLATIRTGNPSIQVSQKSSESSNASSASIPSSPSSISSQPLSQRKLLAESQTGKSGFQKLLEPQLPQLPGISPDRVVLGNVKVKLGRSRRRL</sequence>
<dbReference type="AlphaFoldDB" id="A0AAV1A7F3"/>
<evidence type="ECO:0000313" key="2">
    <source>
        <dbReference type="EMBL" id="CAI8605139.1"/>
    </source>
</evidence>
<reference evidence="2 3" key="1">
    <citation type="submission" date="2023-01" db="EMBL/GenBank/DDBJ databases">
        <authorList>
            <person name="Kreplak J."/>
        </authorList>
    </citation>
    <scope>NUCLEOTIDE SEQUENCE [LARGE SCALE GENOMIC DNA]</scope>
</reference>
<proteinExistence type="predicted"/>
<gene>
    <name evidence="2" type="ORF">VFH_III168320</name>
</gene>
<evidence type="ECO:0000256" key="1">
    <source>
        <dbReference type="SAM" id="MobiDB-lite"/>
    </source>
</evidence>
<name>A0AAV1A7F3_VICFA</name>
<dbReference type="Proteomes" id="UP001157006">
    <property type="component" value="Chromosome 3"/>
</dbReference>
<feature type="region of interest" description="Disordered" evidence="1">
    <location>
        <begin position="48"/>
        <end position="92"/>
    </location>
</feature>
<feature type="compositionally biased region" description="Low complexity" evidence="1">
    <location>
        <begin position="49"/>
        <end position="82"/>
    </location>
</feature>
<dbReference type="EMBL" id="OX451738">
    <property type="protein sequence ID" value="CAI8605139.1"/>
    <property type="molecule type" value="Genomic_DNA"/>
</dbReference>
<protein>
    <submittedName>
        <fullName evidence="2">Uncharacterized protein</fullName>
    </submittedName>
</protein>
<accession>A0AAV1A7F3</accession>
<keyword evidence="3" id="KW-1185">Reference proteome</keyword>